<dbReference type="InterPro" id="IPR043502">
    <property type="entry name" value="DNA/RNA_pol_sf"/>
</dbReference>
<dbReference type="CDD" id="cd01650">
    <property type="entry name" value="RT_nLTR_like"/>
    <property type="match status" value="1"/>
</dbReference>
<organism evidence="2">
    <name type="scientific">Graphocephala atropunctata</name>
    <dbReference type="NCBI Taxonomy" id="36148"/>
    <lineage>
        <taxon>Eukaryota</taxon>
        <taxon>Metazoa</taxon>
        <taxon>Ecdysozoa</taxon>
        <taxon>Arthropoda</taxon>
        <taxon>Hexapoda</taxon>
        <taxon>Insecta</taxon>
        <taxon>Pterygota</taxon>
        <taxon>Neoptera</taxon>
        <taxon>Paraneoptera</taxon>
        <taxon>Hemiptera</taxon>
        <taxon>Auchenorrhyncha</taxon>
        <taxon>Membracoidea</taxon>
        <taxon>Cicadellidae</taxon>
        <taxon>Cicadellinae</taxon>
        <taxon>Cicadellini</taxon>
        <taxon>Graphocephala</taxon>
    </lineage>
</organism>
<proteinExistence type="predicted"/>
<dbReference type="EMBL" id="GEBQ01010271">
    <property type="protein sequence ID" value="JAT29706.1"/>
    <property type="molecule type" value="Transcribed_RNA"/>
</dbReference>
<dbReference type="AlphaFoldDB" id="A0A1B6M194"/>
<evidence type="ECO:0000259" key="1">
    <source>
        <dbReference type="PROSITE" id="PS50878"/>
    </source>
</evidence>
<protein>
    <recommendedName>
        <fullName evidence="1">Reverse transcriptase domain-containing protein</fullName>
    </recommendedName>
</protein>
<sequence>MIIIKDVVNSLMKPLAHLINSSFITGIFPDKLKVSKVKPLFKKGDAQKPCNYRPISILPSFSKIYERAMSLRLIQFLETNNLIDKEQYGFRTGRSVISANIDFIEAIIDAIDKGEKAAGVFMDLSKAFDSVSHPKLLNVLQSLGIRGRAFSWFQSYLSNRKQFVEVSYINKYNNKTCVPSSLKKLKYGVPQGSILGPLLFICYLKGVPDLIKRGNIFMYADDISFTMSSKNVDDIEEHSFIQLSSINQHLSDLNLLVNPDKTNYIYFSTPQNIECNKASIFLGEQCLEEVENTKVLGLEMDRNLNWNIHVNKICSKISSGLFALRRMSKICSKETLKTIYCSLIHSHISFGLILYGGTSLENLNRILHLQKQAIRIIFGLDWTDSAREYFPKLGVLTIYSQYIFELILHIKNNLSDFPTLGSYHNYQTRNNKKICYVVHRLKFLEKKPSYAGVSFYNSLPIRILNIKDTSMFKKELKFFFKSKPLYSLQEFFM</sequence>
<reference evidence="2" key="1">
    <citation type="submission" date="2015-11" db="EMBL/GenBank/DDBJ databases">
        <title>De novo transcriptome assembly of four potential Pierce s Disease insect vectors from Arizona vineyards.</title>
        <authorList>
            <person name="Tassone E.E."/>
        </authorList>
    </citation>
    <scope>NUCLEOTIDE SEQUENCE</scope>
</reference>
<dbReference type="Pfam" id="PF00078">
    <property type="entry name" value="RVT_1"/>
    <property type="match status" value="1"/>
</dbReference>
<dbReference type="SUPFAM" id="SSF56672">
    <property type="entry name" value="DNA/RNA polymerases"/>
    <property type="match status" value="1"/>
</dbReference>
<feature type="domain" description="Reverse transcriptase" evidence="1">
    <location>
        <begin position="21"/>
        <end position="286"/>
    </location>
</feature>
<dbReference type="InterPro" id="IPR000477">
    <property type="entry name" value="RT_dom"/>
</dbReference>
<dbReference type="GO" id="GO:0071897">
    <property type="term" value="P:DNA biosynthetic process"/>
    <property type="evidence" value="ECO:0007669"/>
    <property type="project" value="UniProtKB-ARBA"/>
</dbReference>
<dbReference type="PANTHER" id="PTHR33332">
    <property type="entry name" value="REVERSE TRANSCRIPTASE DOMAIN-CONTAINING PROTEIN"/>
    <property type="match status" value="1"/>
</dbReference>
<name>A0A1B6M194_9HEMI</name>
<dbReference type="PROSITE" id="PS50878">
    <property type="entry name" value="RT_POL"/>
    <property type="match status" value="1"/>
</dbReference>
<accession>A0A1B6M194</accession>
<evidence type="ECO:0000313" key="2">
    <source>
        <dbReference type="EMBL" id="JAT29706.1"/>
    </source>
</evidence>
<gene>
    <name evidence="2" type="ORF">g.26600</name>
</gene>